<gene>
    <name evidence="2" type="ORF">RIF29_26553</name>
</gene>
<evidence type="ECO:0000256" key="1">
    <source>
        <dbReference type="SAM" id="SignalP"/>
    </source>
</evidence>
<evidence type="ECO:0000313" key="2">
    <source>
        <dbReference type="EMBL" id="KAK7260477.1"/>
    </source>
</evidence>
<name>A0AAN9EMU0_CROPI</name>
<accession>A0AAN9EMU0</accession>
<comment type="caution">
    <text evidence="2">The sequence shown here is derived from an EMBL/GenBank/DDBJ whole genome shotgun (WGS) entry which is preliminary data.</text>
</comment>
<dbReference type="Proteomes" id="UP001372338">
    <property type="component" value="Unassembled WGS sequence"/>
</dbReference>
<dbReference type="EMBL" id="JAYWIO010000005">
    <property type="protein sequence ID" value="KAK7260477.1"/>
    <property type="molecule type" value="Genomic_DNA"/>
</dbReference>
<evidence type="ECO:0000313" key="3">
    <source>
        <dbReference type="Proteomes" id="UP001372338"/>
    </source>
</evidence>
<organism evidence="2 3">
    <name type="scientific">Crotalaria pallida</name>
    <name type="common">Smooth rattlebox</name>
    <name type="synonym">Crotalaria striata</name>
    <dbReference type="NCBI Taxonomy" id="3830"/>
    <lineage>
        <taxon>Eukaryota</taxon>
        <taxon>Viridiplantae</taxon>
        <taxon>Streptophyta</taxon>
        <taxon>Embryophyta</taxon>
        <taxon>Tracheophyta</taxon>
        <taxon>Spermatophyta</taxon>
        <taxon>Magnoliopsida</taxon>
        <taxon>eudicotyledons</taxon>
        <taxon>Gunneridae</taxon>
        <taxon>Pentapetalae</taxon>
        <taxon>rosids</taxon>
        <taxon>fabids</taxon>
        <taxon>Fabales</taxon>
        <taxon>Fabaceae</taxon>
        <taxon>Papilionoideae</taxon>
        <taxon>50 kb inversion clade</taxon>
        <taxon>genistoids sensu lato</taxon>
        <taxon>core genistoids</taxon>
        <taxon>Crotalarieae</taxon>
        <taxon>Crotalaria</taxon>
    </lineage>
</organism>
<protein>
    <recommendedName>
        <fullName evidence="4">Secreted protein</fullName>
    </recommendedName>
</protein>
<feature type="chain" id="PRO_5042887107" description="Secreted protein" evidence="1">
    <location>
        <begin position="21"/>
        <end position="98"/>
    </location>
</feature>
<keyword evidence="3" id="KW-1185">Reference proteome</keyword>
<reference evidence="2 3" key="1">
    <citation type="submission" date="2024-01" db="EMBL/GenBank/DDBJ databases">
        <title>The genomes of 5 underutilized Papilionoideae crops provide insights into root nodulation and disease resistanc.</title>
        <authorList>
            <person name="Yuan L."/>
        </authorList>
    </citation>
    <scope>NUCLEOTIDE SEQUENCE [LARGE SCALE GENOMIC DNA]</scope>
    <source>
        <strain evidence="2">ZHUSHIDOU_FW_LH</strain>
        <tissue evidence="2">Leaf</tissue>
    </source>
</reference>
<proteinExistence type="predicted"/>
<sequence length="98" mass="11097">MKYSVVCWVLFVTHFYQLHGIFCYDSFTIHTHCVSLKYGSFTESANNESSNGIGVSKVGYSTQFMARLWDLKVGYSAQSMTGLWPVGLEGCLLYPIYD</sequence>
<dbReference type="AlphaFoldDB" id="A0AAN9EMU0"/>
<keyword evidence="1" id="KW-0732">Signal</keyword>
<evidence type="ECO:0008006" key="4">
    <source>
        <dbReference type="Google" id="ProtNLM"/>
    </source>
</evidence>
<feature type="signal peptide" evidence="1">
    <location>
        <begin position="1"/>
        <end position="20"/>
    </location>
</feature>